<evidence type="ECO:0000256" key="1">
    <source>
        <dbReference type="ARBA" id="ARBA00004370"/>
    </source>
</evidence>
<dbReference type="GO" id="GO:0005886">
    <property type="term" value="C:plasma membrane"/>
    <property type="evidence" value="ECO:0007669"/>
    <property type="project" value="UniProtKB-SubCell"/>
</dbReference>
<proteinExistence type="inferred from homology"/>
<dbReference type="InterPro" id="IPR045214">
    <property type="entry name" value="Surf1/Surf4"/>
</dbReference>
<reference evidence="7 8" key="1">
    <citation type="submission" date="2016-10" db="EMBL/GenBank/DDBJ databases">
        <authorList>
            <person name="de Groot N.N."/>
        </authorList>
    </citation>
    <scope>NUCLEOTIDE SEQUENCE [LARGE SCALE GENOMIC DNA]</scope>
    <source>
        <strain evidence="7 8">CGMCC 1.8894</strain>
    </source>
</reference>
<dbReference type="InterPro" id="IPR002994">
    <property type="entry name" value="Surf1/Shy1"/>
</dbReference>
<dbReference type="Proteomes" id="UP000198539">
    <property type="component" value="Unassembled WGS sequence"/>
</dbReference>
<gene>
    <name evidence="7" type="ORF">SAMN04488238_104238</name>
</gene>
<evidence type="ECO:0000256" key="3">
    <source>
        <dbReference type="ARBA" id="ARBA00022692"/>
    </source>
</evidence>
<evidence type="ECO:0000256" key="5">
    <source>
        <dbReference type="ARBA" id="ARBA00023136"/>
    </source>
</evidence>
<keyword evidence="4 6" id="KW-1133">Transmembrane helix</keyword>
<dbReference type="CDD" id="cd06662">
    <property type="entry name" value="SURF1"/>
    <property type="match status" value="1"/>
</dbReference>
<protein>
    <recommendedName>
        <fullName evidence="6">SURF1-like protein</fullName>
    </recommendedName>
</protein>
<dbReference type="Pfam" id="PF02104">
    <property type="entry name" value="SURF1"/>
    <property type="match status" value="1"/>
</dbReference>
<keyword evidence="6" id="KW-1003">Cell membrane</keyword>
<keyword evidence="8" id="KW-1185">Reference proteome</keyword>
<comment type="caution">
    <text evidence="6">Lacks conserved residue(s) required for the propagation of feature annotation.</text>
</comment>
<dbReference type="STRING" id="564137.SAMN04488238_104238"/>
<sequence length="227" mass="24490">MRGRMIAALMFGVIGTLILLALGIWQVSRMSEKAAVIAGIEAGIVADPVPLPAAPDPEADRYLPVTVTGRFTAQELFVLASQKIAGTGVHIVTAFETADGRRVLVDRGFVPYDDRDAVRPRSAGAVTVVGNLHWPRDADSFTPEPDAASNLWFARDVPAMAAHLGTEPTFIIARSTDEAAPPAAFTPLSTAGIPDNHLSYAITWFLLAAVWMGMTVFLLWRIRQQRA</sequence>
<evidence type="ECO:0000256" key="6">
    <source>
        <dbReference type="RuleBase" id="RU363076"/>
    </source>
</evidence>
<accession>A0A1H2XKT9</accession>
<dbReference type="PANTHER" id="PTHR23427">
    <property type="entry name" value="SURFEIT LOCUS PROTEIN"/>
    <property type="match status" value="1"/>
</dbReference>
<keyword evidence="5 6" id="KW-0472">Membrane</keyword>
<evidence type="ECO:0000256" key="4">
    <source>
        <dbReference type="ARBA" id="ARBA00022989"/>
    </source>
</evidence>
<organism evidence="7 8">
    <name type="scientific">Roseicitreum antarcticum</name>
    <dbReference type="NCBI Taxonomy" id="564137"/>
    <lineage>
        <taxon>Bacteria</taxon>
        <taxon>Pseudomonadati</taxon>
        <taxon>Pseudomonadota</taxon>
        <taxon>Alphaproteobacteria</taxon>
        <taxon>Rhodobacterales</taxon>
        <taxon>Paracoccaceae</taxon>
        <taxon>Roseicitreum</taxon>
    </lineage>
</organism>
<dbReference type="EMBL" id="FNOM01000004">
    <property type="protein sequence ID" value="SDW93513.1"/>
    <property type="molecule type" value="Genomic_DNA"/>
</dbReference>
<dbReference type="RefSeq" id="WP_092887741.1">
    <property type="nucleotide sequence ID" value="NZ_CP061498.1"/>
</dbReference>
<name>A0A1H2XKT9_9RHOB</name>
<dbReference type="OrthoDB" id="6079986at2"/>
<dbReference type="AlphaFoldDB" id="A0A1H2XKT9"/>
<evidence type="ECO:0000256" key="2">
    <source>
        <dbReference type="ARBA" id="ARBA00007165"/>
    </source>
</evidence>
<evidence type="ECO:0000313" key="7">
    <source>
        <dbReference type="EMBL" id="SDW93513.1"/>
    </source>
</evidence>
<comment type="similarity">
    <text evidence="2 6">Belongs to the SURF1 family.</text>
</comment>
<dbReference type="PANTHER" id="PTHR23427:SF2">
    <property type="entry name" value="SURFEIT LOCUS PROTEIN 1"/>
    <property type="match status" value="1"/>
</dbReference>
<feature type="transmembrane region" description="Helical" evidence="6">
    <location>
        <begin position="198"/>
        <end position="220"/>
    </location>
</feature>
<comment type="subcellular location">
    <subcellularLocation>
        <location evidence="6">Cell membrane</location>
        <topology evidence="6">Multi-pass membrane protein</topology>
    </subcellularLocation>
    <subcellularLocation>
        <location evidence="1">Membrane</location>
    </subcellularLocation>
</comment>
<keyword evidence="3 6" id="KW-0812">Transmembrane</keyword>
<evidence type="ECO:0000313" key="8">
    <source>
        <dbReference type="Proteomes" id="UP000198539"/>
    </source>
</evidence>
<dbReference type="PROSITE" id="PS50895">
    <property type="entry name" value="SURF1"/>
    <property type="match status" value="1"/>
</dbReference>